<dbReference type="EMBL" id="BMPQ01000007">
    <property type="protein sequence ID" value="GGK69381.1"/>
    <property type="molecule type" value="Genomic_DNA"/>
</dbReference>
<dbReference type="AlphaFoldDB" id="A0A917VF34"/>
<proteinExistence type="predicted"/>
<evidence type="ECO:0000313" key="1">
    <source>
        <dbReference type="EMBL" id="GGK69381.1"/>
    </source>
</evidence>
<evidence type="ECO:0000313" key="2">
    <source>
        <dbReference type="Proteomes" id="UP000637788"/>
    </source>
</evidence>
<sequence>MLCPVEQTSVGCNTEESYVLAQHADEDGRDWHRPRSLGCSPFQGVDLMDSAAIRPLLTRTYHTTLQVQKSPAARWPTALRFLQVDDLRRTHGGVVHAAEEGVQAMATAR</sequence>
<name>A0A917VF34_9ACTN</name>
<reference evidence="1" key="2">
    <citation type="submission" date="2020-09" db="EMBL/GenBank/DDBJ databases">
        <authorList>
            <person name="Sun Q."/>
            <person name="Ohkuma M."/>
        </authorList>
    </citation>
    <scope>NUCLEOTIDE SEQUENCE</scope>
    <source>
        <strain evidence="1">JCM 3035</strain>
    </source>
</reference>
<reference evidence="1" key="1">
    <citation type="journal article" date="2014" name="Int. J. Syst. Evol. Microbiol.">
        <title>Complete genome sequence of Corynebacterium casei LMG S-19264T (=DSM 44701T), isolated from a smear-ripened cheese.</title>
        <authorList>
            <consortium name="US DOE Joint Genome Institute (JGI-PGF)"/>
            <person name="Walter F."/>
            <person name="Albersmeier A."/>
            <person name="Kalinowski J."/>
            <person name="Ruckert C."/>
        </authorList>
    </citation>
    <scope>NUCLEOTIDE SEQUENCE</scope>
    <source>
        <strain evidence="1">JCM 3035</strain>
    </source>
</reference>
<protein>
    <submittedName>
        <fullName evidence="1">Uncharacterized protein</fullName>
    </submittedName>
</protein>
<accession>A0A917VF34</accession>
<keyword evidence="2" id="KW-1185">Reference proteome</keyword>
<gene>
    <name evidence="1" type="ORF">GCM10010094_33030</name>
</gene>
<organism evidence="1 2">
    <name type="scientific">Streptomyces flaveus</name>
    <dbReference type="NCBI Taxonomy" id="66370"/>
    <lineage>
        <taxon>Bacteria</taxon>
        <taxon>Bacillati</taxon>
        <taxon>Actinomycetota</taxon>
        <taxon>Actinomycetes</taxon>
        <taxon>Kitasatosporales</taxon>
        <taxon>Streptomycetaceae</taxon>
        <taxon>Streptomyces</taxon>
        <taxon>Streptomyces aurantiacus group</taxon>
    </lineage>
</organism>
<dbReference type="Proteomes" id="UP000637788">
    <property type="component" value="Unassembled WGS sequence"/>
</dbReference>
<comment type="caution">
    <text evidence="1">The sequence shown here is derived from an EMBL/GenBank/DDBJ whole genome shotgun (WGS) entry which is preliminary data.</text>
</comment>